<feature type="non-terminal residue" evidence="5">
    <location>
        <position position="1"/>
    </location>
</feature>
<evidence type="ECO:0000259" key="3">
    <source>
        <dbReference type="Pfam" id="PF00534"/>
    </source>
</evidence>
<dbReference type="AlphaFoldDB" id="A0A6J4S0H4"/>
<proteinExistence type="predicted"/>
<evidence type="ECO:0000313" key="5">
    <source>
        <dbReference type="EMBL" id="CAA9479931.1"/>
    </source>
</evidence>
<feature type="domain" description="Glycosyl transferase family 1" evidence="3">
    <location>
        <begin position="198"/>
        <end position="348"/>
    </location>
</feature>
<dbReference type="PANTHER" id="PTHR45947:SF3">
    <property type="entry name" value="SULFOQUINOVOSYL TRANSFERASE SQD2"/>
    <property type="match status" value="1"/>
</dbReference>
<sequence length="380" mass="40948">ASRRILFVGHRFPPDGSGGYELHCAAVRDHLRARGHHVRVLAGAREIPSGASRDGVARTLRWCPPGRRLTRSQARDFEAHNRAALDAQLDDFRPDVVCWWRLGETSLSLIGRVHERGLPALGYVGDGWLHEGVERDPWTPYREQPLPLASAATWVFNSRWLRDSTRAAGVALETTRVLAPGVDHRLFRPGPTRDWRGRLLYAGRLTPAKGVDVAVRALVALPGARLLLAGDGSLEHLAEIASLAASLGVAERVTRRRAVSGVELAALYRDADAVLFPVRWQEPFGLVPLEAMASGTPVVATATGGSAEYLVPEANALVVAPDDPAGLACAVTRLAGDPSLRARLRRHGLETSAGHDRHAASAELERLLVELAAAGAAPRS</sequence>
<dbReference type="SUPFAM" id="SSF53756">
    <property type="entry name" value="UDP-Glycosyltransferase/glycogen phosphorylase"/>
    <property type="match status" value="1"/>
</dbReference>
<evidence type="ECO:0000256" key="1">
    <source>
        <dbReference type="ARBA" id="ARBA00022676"/>
    </source>
</evidence>
<dbReference type="Gene3D" id="3.40.50.2000">
    <property type="entry name" value="Glycogen Phosphorylase B"/>
    <property type="match status" value="2"/>
</dbReference>
<dbReference type="EMBL" id="CADCVL010000226">
    <property type="protein sequence ID" value="CAA9479931.1"/>
    <property type="molecule type" value="Genomic_DNA"/>
</dbReference>
<dbReference type="GO" id="GO:1901137">
    <property type="term" value="P:carbohydrate derivative biosynthetic process"/>
    <property type="evidence" value="ECO:0007669"/>
    <property type="project" value="UniProtKB-ARBA"/>
</dbReference>
<keyword evidence="1" id="KW-0328">Glycosyltransferase</keyword>
<dbReference type="PANTHER" id="PTHR45947">
    <property type="entry name" value="SULFOQUINOVOSYL TRANSFERASE SQD2"/>
    <property type="match status" value="1"/>
</dbReference>
<name>A0A6J4S0H4_9ACTN</name>
<feature type="domain" description="Glycosyltransferase subfamily 4-like N-terminal" evidence="4">
    <location>
        <begin position="18"/>
        <end position="184"/>
    </location>
</feature>
<organism evidence="5">
    <name type="scientific">uncultured Solirubrobacteraceae bacterium</name>
    <dbReference type="NCBI Taxonomy" id="1162706"/>
    <lineage>
        <taxon>Bacteria</taxon>
        <taxon>Bacillati</taxon>
        <taxon>Actinomycetota</taxon>
        <taxon>Thermoleophilia</taxon>
        <taxon>Solirubrobacterales</taxon>
        <taxon>Solirubrobacteraceae</taxon>
        <taxon>environmental samples</taxon>
    </lineage>
</organism>
<keyword evidence="2" id="KW-0808">Transferase</keyword>
<evidence type="ECO:0008006" key="6">
    <source>
        <dbReference type="Google" id="ProtNLM"/>
    </source>
</evidence>
<dbReference type="InterPro" id="IPR001296">
    <property type="entry name" value="Glyco_trans_1"/>
</dbReference>
<evidence type="ECO:0000259" key="4">
    <source>
        <dbReference type="Pfam" id="PF13439"/>
    </source>
</evidence>
<dbReference type="InterPro" id="IPR028098">
    <property type="entry name" value="Glyco_trans_4-like_N"/>
</dbReference>
<dbReference type="GO" id="GO:0016758">
    <property type="term" value="F:hexosyltransferase activity"/>
    <property type="evidence" value="ECO:0007669"/>
    <property type="project" value="TreeGrafter"/>
</dbReference>
<accession>A0A6J4S0H4</accession>
<protein>
    <recommendedName>
        <fullName evidence="6">Glycosyltransferase</fullName>
    </recommendedName>
</protein>
<dbReference type="Pfam" id="PF13439">
    <property type="entry name" value="Glyco_transf_4"/>
    <property type="match status" value="1"/>
</dbReference>
<evidence type="ECO:0000256" key="2">
    <source>
        <dbReference type="ARBA" id="ARBA00022679"/>
    </source>
</evidence>
<gene>
    <name evidence="5" type="ORF">AVDCRST_MAG65-1382</name>
</gene>
<reference evidence="5" key="1">
    <citation type="submission" date="2020-02" db="EMBL/GenBank/DDBJ databases">
        <authorList>
            <person name="Meier V. D."/>
        </authorList>
    </citation>
    <scope>NUCLEOTIDE SEQUENCE</scope>
    <source>
        <strain evidence="5">AVDCRST_MAG65</strain>
    </source>
</reference>
<dbReference type="InterPro" id="IPR050194">
    <property type="entry name" value="Glycosyltransferase_grp1"/>
</dbReference>
<dbReference type="Pfam" id="PF00534">
    <property type="entry name" value="Glycos_transf_1"/>
    <property type="match status" value="1"/>
</dbReference>